<dbReference type="EMBL" id="RSCD01000002">
    <property type="protein sequence ID" value="RSH94868.1"/>
    <property type="molecule type" value="Genomic_DNA"/>
</dbReference>
<gene>
    <name evidence="1" type="ORF">EHS25_004674</name>
</gene>
<dbReference type="OrthoDB" id="10470778at2759"/>
<name>A0A427YUQ0_9TREE</name>
<keyword evidence="2" id="KW-1185">Reference proteome</keyword>
<protein>
    <submittedName>
        <fullName evidence="1">Uncharacterized protein</fullName>
    </submittedName>
</protein>
<proteinExistence type="predicted"/>
<dbReference type="AlphaFoldDB" id="A0A427YUQ0"/>
<reference evidence="1 2" key="1">
    <citation type="submission" date="2018-11" db="EMBL/GenBank/DDBJ databases">
        <title>Genome sequence of Saitozyma podzolica DSM 27192.</title>
        <authorList>
            <person name="Aliyu H."/>
            <person name="Gorte O."/>
            <person name="Ochsenreither K."/>
        </authorList>
    </citation>
    <scope>NUCLEOTIDE SEQUENCE [LARGE SCALE GENOMIC DNA]</scope>
    <source>
        <strain evidence="1 2">DSM 27192</strain>
    </source>
</reference>
<sequence length="102" mass="11796">MSSSSSMEAYRDRDMEGWSETAREEIVDFDFAMEGDVQRDSRKLRQFTISLTTDHIDPQGEWIKSRRSQAEEIGLCTLTHVNVLRSSQDFYPRAAVFLETKA</sequence>
<evidence type="ECO:0000313" key="2">
    <source>
        <dbReference type="Proteomes" id="UP000279259"/>
    </source>
</evidence>
<organism evidence="1 2">
    <name type="scientific">Saitozyma podzolica</name>
    <dbReference type="NCBI Taxonomy" id="1890683"/>
    <lineage>
        <taxon>Eukaryota</taxon>
        <taxon>Fungi</taxon>
        <taxon>Dikarya</taxon>
        <taxon>Basidiomycota</taxon>
        <taxon>Agaricomycotina</taxon>
        <taxon>Tremellomycetes</taxon>
        <taxon>Tremellales</taxon>
        <taxon>Trimorphomycetaceae</taxon>
        <taxon>Saitozyma</taxon>
    </lineage>
</organism>
<dbReference type="Proteomes" id="UP000279259">
    <property type="component" value="Unassembled WGS sequence"/>
</dbReference>
<evidence type="ECO:0000313" key="1">
    <source>
        <dbReference type="EMBL" id="RSH94868.1"/>
    </source>
</evidence>
<comment type="caution">
    <text evidence="1">The sequence shown here is derived from an EMBL/GenBank/DDBJ whole genome shotgun (WGS) entry which is preliminary data.</text>
</comment>
<accession>A0A427YUQ0</accession>